<dbReference type="Pfam" id="PF00905">
    <property type="entry name" value="Transpeptidase"/>
    <property type="match status" value="1"/>
</dbReference>
<keyword evidence="3" id="KW-0732">Signal</keyword>
<dbReference type="EMBL" id="MAKX01000001">
    <property type="protein sequence ID" value="OCK43491.1"/>
    <property type="molecule type" value="Genomic_DNA"/>
</dbReference>
<dbReference type="STRING" id="447689.BA195_01950"/>
<dbReference type="GO" id="GO:0008658">
    <property type="term" value="F:penicillin binding"/>
    <property type="evidence" value="ECO:0007669"/>
    <property type="project" value="InterPro"/>
</dbReference>
<comment type="similarity">
    <text evidence="1 7">Belongs to the class-D beta-lactamase family.</text>
</comment>
<organism evidence="9 10">
    <name type="scientific">Tenacibaculum soleae</name>
    <dbReference type="NCBI Taxonomy" id="447689"/>
    <lineage>
        <taxon>Bacteria</taxon>
        <taxon>Pseudomonadati</taxon>
        <taxon>Bacteroidota</taxon>
        <taxon>Flavobacteriia</taxon>
        <taxon>Flavobacteriales</taxon>
        <taxon>Flavobacteriaceae</taxon>
        <taxon>Tenacibaculum</taxon>
    </lineage>
</organism>
<dbReference type="PROSITE" id="PS00337">
    <property type="entry name" value="BETA_LACTAMASE_D"/>
    <property type="match status" value="1"/>
</dbReference>
<feature type="domain" description="Penicillin-binding protein transpeptidase" evidence="8">
    <location>
        <begin position="51"/>
        <end position="254"/>
    </location>
</feature>
<feature type="modified residue" description="N6-carboxylysine" evidence="6">
    <location>
        <position position="83"/>
    </location>
</feature>
<dbReference type="Proteomes" id="UP000093186">
    <property type="component" value="Unassembled WGS sequence"/>
</dbReference>
<proteinExistence type="inferred from homology"/>
<dbReference type="GO" id="GO:0008800">
    <property type="term" value="F:beta-lactamase activity"/>
    <property type="evidence" value="ECO:0007669"/>
    <property type="project" value="UniProtKB-UniRule"/>
</dbReference>
<evidence type="ECO:0000256" key="5">
    <source>
        <dbReference type="ARBA" id="ARBA00023251"/>
    </source>
</evidence>
<evidence type="ECO:0000256" key="3">
    <source>
        <dbReference type="ARBA" id="ARBA00022729"/>
    </source>
</evidence>
<evidence type="ECO:0000256" key="1">
    <source>
        <dbReference type="ARBA" id="ARBA00007898"/>
    </source>
</evidence>
<protein>
    <recommendedName>
        <fullName evidence="2 7">Beta-lactamase</fullName>
        <ecNumber evidence="2 7">3.5.2.6</ecNumber>
    </recommendedName>
</protein>
<evidence type="ECO:0000313" key="9">
    <source>
        <dbReference type="EMBL" id="OCK43491.1"/>
    </source>
</evidence>
<dbReference type="InterPro" id="IPR012338">
    <property type="entry name" value="Beta-lactam/transpept-like"/>
</dbReference>
<dbReference type="InterPro" id="IPR001460">
    <property type="entry name" value="PCN-bd_Tpept"/>
</dbReference>
<dbReference type="PROSITE" id="PS51257">
    <property type="entry name" value="PROKAR_LIPOPROTEIN"/>
    <property type="match status" value="1"/>
</dbReference>
<dbReference type="OrthoDB" id="9762883at2"/>
<evidence type="ECO:0000256" key="6">
    <source>
        <dbReference type="PIRSR" id="PIRSR602137-50"/>
    </source>
</evidence>
<dbReference type="Gene3D" id="3.40.710.10">
    <property type="entry name" value="DD-peptidase/beta-lactamase superfamily"/>
    <property type="match status" value="1"/>
</dbReference>
<dbReference type="SUPFAM" id="SSF56601">
    <property type="entry name" value="beta-lactamase/transpeptidase-like"/>
    <property type="match status" value="1"/>
</dbReference>
<accession>A0A1B9Y1A5</accession>
<gene>
    <name evidence="9" type="ORF">BA195_01950</name>
</gene>
<dbReference type="InterPro" id="IPR002137">
    <property type="entry name" value="Beta-lactam_class-D_AS"/>
</dbReference>
<dbReference type="GO" id="GO:0046677">
    <property type="term" value="P:response to antibiotic"/>
    <property type="evidence" value="ECO:0007669"/>
    <property type="project" value="UniProtKB-UniRule"/>
</dbReference>
<keyword evidence="4 7" id="KW-0378">Hydrolase</keyword>
<dbReference type="GO" id="GO:0017001">
    <property type="term" value="P:antibiotic catabolic process"/>
    <property type="evidence" value="ECO:0007669"/>
    <property type="project" value="InterPro"/>
</dbReference>
<keyword evidence="5 7" id="KW-0046">Antibiotic resistance</keyword>
<evidence type="ECO:0000259" key="8">
    <source>
        <dbReference type="Pfam" id="PF00905"/>
    </source>
</evidence>
<keyword evidence="10" id="KW-1185">Reference proteome</keyword>
<name>A0A1B9Y1A5_9FLAO</name>
<dbReference type="EC" id="3.5.2.6" evidence="2 7"/>
<evidence type="ECO:0000256" key="2">
    <source>
        <dbReference type="ARBA" id="ARBA00012865"/>
    </source>
</evidence>
<feature type="active site" description="Acyl-ester intermediate" evidence="6">
    <location>
        <position position="80"/>
    </location>
</feature>
<evidence type="ECO:0000256" key="7">
    <source>
        <dbReference type="RuleBase" id="RU361140"/>
    </source>
</evidence>
<dbReference type="AlphaFoldDB" id="A0A1B9Y1A5"/>
<evidence type="ECO:0000256" key="4">
    <source>
        <dbReference type="ARBA" id="ARBA00022801"/>
    </source>
</evidence>
<sequence>MRNSLYLFVVFFAISACKNKVENKRKEIVNLEIKKIIEPEFQKIINNQNVTGAVLIYDLKKNTYYSNDFDWATIGRLPASTFKIPNSIIALELGIVKNDSTLFAWNGEKRAYKIWEQDLILKNAFHYSCVPCYQGIARKVGVNRMQNLLDELEFGNMKFDTITIDNFWLEGSSKINQFEQIDFLKRLYESKLPISKRTEGIMKKMMLVKDIENFKLRGKTGLSVRSGKRNGWFVGYLEKNKNVYFFATNIEPNLDTNPNLFTKARKEITIEALKNIE</sequence>
<dbReference type="RefSeq" id="WP_068701903.1">
    <property type="nucleotide sequence ID" value="NZ_MAKX01000001.1"/>
</dbReference>
<evidence type="ECO:0000313" key="10">
    <source>
        <dbReference type="Proteomes" id="UP000093186"/>
    </source>
</evidence>
<comment type="catalytic activity">
    <reaction evidence="7">
        <text>a beta-lactam + H2O = a substituted beta-amino acid</text>
        <dbReference type="Rhea" id="RHEA:20401"/>
        <dbReference type="ChEBI" id="CHEBI:15377"/>
        <dbReference type="ChEBI" id="CHEBI:35627"/>
        <dbReference type="ChEBI" id="CHEBI:140347"/>
        <dbReference type="EC" id="3.5.2.6"/>
    </reaction>
</comment>
<dbReference type="NCBIfam" id="NF012161">
    <property type="entry name" value="bla_class_D_main"/>
    <property type="match status" value="1"/>
</dbReference>
<comment type="caution">
    <text evidence="9">The sequence shown here is derived from an EMBL/GenBank/DDBJ whole genome shotgun (WGS) entry which is preliminary data.</text>
</comment>
<reference evidence="9 10" key="1">
    <citation type="submission" date="2016-06" db="EMBL/GenBank/DDBJ databases">
        <title>Draft Genome Sequence of Tenacibaculum soleae UCD-KL19.</title>
        <authorList>
            <person name="Eisen J.A."/>
            <person name="Coil D.A."/>
            <person name="Lujan K.M."/>
        </authorList>
    </citation>
    <scope>NUCLEOTIDE SEQUENCE [LARGE SCALE GENOMIC DNA]</scope>
    <source>
        <strain evidence="9 10">UCD-KL19</strain>
    </source>
</reference>